<dbReference type="RefSeq" id="WP_300955352.1">
    <property type="nucleotide sequence ID" value="NZ_JAUHJQ010000154.1"/>
</dbReference>
<evidence type="ECO:0000313" key="1">
    <source>
        <dbReference type="EMBL" id="MDN4175961.1"/>
    </source>
</evidence>
<protein>
    <recommendedName>
        <fullName evidence="3">VRR-NUC domain-containing protein</fullName>
    </recommendedName>
</protein>
<name>A0ABT8FN59_9ACTN</name>
<keyword evidence="2" id="KW-1185">Reference proteome</keyword>
<organism evidence="1 2">
    <name type="scientific">Nocardioides oceani</name>
    <dbReference type="NCBI Taxonomy" id="3058369"/>
    <lineage>
        <taxon>Bacteria</taxon>
        <taxon>Bacillati</taxon>
        <taxon>Actinomycetota</taxon>
        <taxon>Actinomycetes</taxon>
        <taxon>Propionibacteriales</taxon>
        <taxon>Nocardioidaceae</taxon>
        <taxon>Nocardioides</taxon>
    </lineage>
</organism>
<dbReference type="SUPFAM" id="SSF52980">
    <property type="entry name" value="Restriction endonuclease-like"/>
    <property type="match status" value="1"/>
</dbReference>
<dbReference type="Proteomes" id="UP001168620">
    <property type="component" value="Unassembled WGS sequence"/>
</dbReference>
<gene>
    <name evidence="1" type="ORF">QWY28_23655</name>
</gene>
<evidence type="ECO:0008006" key="3">
    <source>
        <dbReference type="Google" id="ProtNLM"/>
    </source>
</evidence>
<feature type="non-terminal residue" evidence="1">
    <location>
        <position position="1"/>
    </location>
</feature>
<comment type="caution">
    <text evidence="1">The sequence shown here is derived from an EMBL/GenBank/DDBJ whole genome shotgun (WGS) entry which is preliminary data.</text>
</comment>
<reference evidence="1" key="1">
    <citation type="submission" date="2023-06" db="EMBL/GenBank/DDBJ databases">
        <title>Draft genome sequence of Nocardioides sp. SOB77.</title>
        <authorList>
            <person name="Zhang G."/>
        </authorList>
    </citation>
    <scope>NUCLEOTIDE SEQUENCE</scope>
    <source>
        <strain evidence="1">SOB77</strain>
    </source>
</reference>
<accession>A0ABT8FN59</accession>
<dbReference type="InterPro" id="IPR011335">
    <property type="entry name" value="Restrct_endonuc-II-like"/>
</dbReference>
<evidence type="ECO:0000313" key="2">
    <source>
        <dbReference type="Proteomes" id="UP001168620"/>
    </source>
</evidence>
<sequence>PESLVHEYWKRWYARRLEGEGYRVKLEAPRVGGRVDVLALKGGKQTAIEVETGKSNVVANVKKCLRSDFDKIFIVATDEPALLKVQRALATVG</sequence>
<dbReference type="EMBL" id="JAUHJQ010000154">
    <property type="protein sequence ID" value="MDN4175961.1"/>
    <property type="molecule type" value="Genomic_DNA"/>
</dbReference>
<feature type="non-terminal residue" evidence="1">
    <location>
        <position position="93"/>
    </location>
</feature>
<proteinExistence type="predicted"/>